<comment type="caution">
    <text evidence="2">The sequence shown here is derived from an EMBL/GenBank/DDBJ whole genome shotgun (WGS) entry which is preliminary data.</text>
</comment>
<accession>A0ABN8U1M2</accession>
<proteinExistence type="predicted"/>
<dbReference type="Proteomes" id="UP001154322">
    <property type="component" value="Unassembled WGS sequence"/>
</dbReference>
<gene>
    <name evidence="2" type="ORF">WJ0W_002201</name>
</gene>
<dbReference type="RefSeq" id="WP_213427430.1">
    <property type="nucleotide sequence ID" value="NZ_AP031286.1"/>
</dbReference>
<protein>
    <submittedName>
        <fullName evidence="2">Uncharacterized protein</fullName>
    </submittedName>
</protein>
<sequence length="97" mass="10144">MKKLPGLYGPRAPATCPPKYATAPDGRSTGELVKIEARNEKNDKATLAVVAAALSTATKAPYSTILAAISAAVGFTATDVYYVAANYRVWSYGTSVT</sequence>
<evidence type="ECO:0000256" key="1">
    <source>
        <dbReference type="SAM" id="MobiDB-lite"/>
    </source>
</evidence>
<keyword evidence="3" id="KW-1185">Reference proteome</keyword>
<evidence type="ECO:0000313" key="3">
    <source>
        <dbReference type="Proteomes" id="UP001154322"/>
    </source>
</evidence>
<feature type="region of interest" description="Disordered" evidence="1">
    <location>
        <begin position="1"/>
        <end position="26"/>
    </location>
</feature>
<evidence type="ECO:0000313" key="2">
    <source>
        <dbReference type="EMBL" id="CAH8244971.1"/>
    </source>
</evidence>
<organism evidence="2 3">
    <name type="scientific">Paenibacillus melissococcoides</name>
    <dbReference type="NCBI Taxonomy" id="2912268"/>
    <lineage>
        <taxon>Bacteria</taxon>
        <taxon>Bacillati</taxon>
        <taxon>Bacillota</taxon>
        <taxon>Bacilli</taxon>
        <taxon>Bacillales</taxon>
        <taxon>Paenibacillaceae</taxon>
        <taxon>Paenibacillus</taxon>
    </lineage>
</organism>
<name>A0ABN8U1M2_9BACL</name>
<dbReference type="EMBL" id="CALYLO010000002">
    <property type="protein sequence ID" value="CAH8244971.1"/>
    <property type="molecule type" value="Genomic_DNA"/>
</dbReference>
<reference evidence="2" key="1">
    <citation type="submission" date="2022-06" db="EMBL/GenBank/DDBJ databases">
        <authorList>
            <person name="Dietemann V."/>
            <person name="Ory F."/>
            <person name="Dainat B."/>
            <person name="Oberhansli S."/>
        </authorList>
    </citation>
    <scope>NUCLEOTIDE SEQUENCE</scope>
    <source>
        <strain evidence="2">Ena-SAMPLE-TAB-26-04-2022-14:26:32:270-5432</strain>
    </source>
</reference>